<dbReference type="PANTHER" id="PTHR42916:SF1">
    <property type="entry name" value="PROTEIN PHYLLO, CHLOROPLASTIC"/>
    <property type="match status" value="1"/>
</dbReference>
<sequence>MTLACEFHPPIRDGHDGVLLVALHGLWGDKSEFSPIADALRHWAWLGIDLPGHGQSKGVQVTSLAQTCERVCQALAPYASFRLVLLGYSLGARVAQYGLAMQLWPDNLLGVIAEGGHLGLTSESERKQRAIHDHQWAERFCRYPIETVLAAWYRQNVFATLSCGQRRALIERRKHNDGRAVAQMLLATSLATQPNLGPYLSVHQDLLHVLCGANDQTFCRLYTRRLWPFSTLANAGHNAHRDNPQGFASLIHGRVTQWVRGATVSEFNGFDKVMSVN</sequence>
<evidence type="ECO:0000259" key="3">
    <source>
        <dbReference type="Pfam" id="PF12697"/>
    </source>
</evidence>
<dbReference type="Gene3D" id="3.40.50.1820">
    <property type="entry name" value="alpha/beta hydrolase"/>
    <property type="match status" value="1"/>
</dbReference>
<evidence type="ECO:0000256" key="2">
    <source>
        <dbReference type="ARBA" id="ARBA00023239"/>
    </source>
</evidence>
<dbReference type="NCBIfam" id="NF008340">
    <property type="entry name" value="PRK11126.1"/>
    <property type="match status" value="1"/>
</dbReference>
<dbReference type="RefSeq" id="WP_306100425.1">
    <property type="nucleotide sequence ID" value="NZ_CP162601.1"/>
</dbReference>
<dbReference type="Pfam" id="PF12697">
    <property type="entry name" value="Abhydrolase_6"/>
    <property type="match status" value="1"/>
</dbReference>
<evidence type="ECO:0000313" key="4">
    <source>
        <dbReference type="EMBL" id="XDK24367.1"/>
    </source>
</evidence>
<dbReference type="InterPro" id="IPR000073">
    <property type="entry name" value="AB_hydrolase_1"/>
</dbReference>
<dbReference type="PANTHER" id="PTHR42916">
    <property type="entry name" value="2-SUCCINYL-5-ENOLPYRUVYL-6-HYDROXY-3-CYCLOHEXENE-1-CARBOXYLATE SYNTHASE"/>
    <property type="match status" value="1"/>
</dbReference>
<organism evidence="4">
    <name type="scientific">Vibrio sp. HB236076</name>
    <dbReference type="NCBI Taxonomy" id="3232307"/>
    <lineage>
        <taxon>Bacteria</taxon>
        <taxon>Pseudomonadati</taxon>
        <taxon>Pseudomonadota</taxon>
        <taxon>Gammaproteobacteria</taxon>
        <taxon>Vibrionales</taxon>
        <taxon>Vibrionaceae</taxon>
        <taxon>Vibrio</taxon>
    </lineage>
</organism>
<dbReference type="EMBL" id="CP162601">
    <property type="protein sequence ID" value="XDK24367.1"/>
    <property type="molecule type" value="Genomic_DNA"/>
</dbReference>
<dbReference type="GO" id="GO:0070205">
    <property type="term" value="F:2-succinyl-6-hydroxy-2,4-cyclohexadiene-1-carboxylate synthase activity"/>
    <property type="evidence" value="ECO:0007669"/>
    <property type="project" value="UniProtKB-EC"/>
</dbReference>
<name>A0AB39HAA3_9VIBR</name>
<dbReference type="EC" id="4.2.99.20" evidence="4"/>
<accession>A0AB39HAA3</accession>
<proteinExistence type="predicted"/>
<dbReference type="GO" id="GO:0009234">
    <property type="term" value="P:menaquinone biosynthetic process"/>
    <property type="evidence" value="ECO:0007669"/>
    <property type="project" value="UniProtKB-KW"/>
</dbReference>
<keyword evidence="2 4" id="KW-0456">Lyase</keyword>
<dbReference type="InterPro" id="IPR029058">
    <property type="entry name" value="AB_hydrolase_fold"/>
</dbReference>
<protein>
    <submittedName>
        <fullName evidence="4">2-succinyl-6-hydroxy-2, 4-cyclohexadiene-1-carboxylate synthase</fullName>
        <ecNumber evidence="4">4.2.99.20</ecNumber>
    </submittedName>
</protein>
<evidence type="ECO:0000256" key="1">
    <source>
        <dbReference type="ARBA" id="ARBA00022428"/>
    </source>
</evidence>
<keyword evidence="1" id="KW-0474">Menaquinone biosynthesis</keyword>
<dbReference type="SUPFAM" id="SSF53474">
    <property type="entry name" value="alpha/beta-Hydrolases"/>
    <property type="match status" value="1"/>
</dbReference>
<reference evidence="4" key="1">
    <citation type="submission" date="2024-07" db="EMBL/GenBank/DDBJ databases">
        <title>Genome Analysis of a Potential Novel Vibrio Species Secreting pH- and Thermo-stable Alginate Lyase and its Application in Producing Alginate Oligosaccharides.</title>
        <authorList>
            <person name="Huang H."/>
            <person name="Bao K."/>
        </authorList>
    </citation>
    <scope>NUCLEOTIDE SEQUENCE</scope>
    <source>
        <strain evidence="4">HB236076</strain>
    </source>
</reference>
<feature type="domain" description="AB hydrolase-1" evidence="3">
    <location>
        <begin position="20"/>
        <end position="249"/>
    </location>
</feature>
<dbReference type="KEGG" id="vih:AB0763_09075"/>
<dbReference type="AlphaFoldDB" id="A0AB39HAA3"/>
<gene>
    <name evidence="4" type="primary">menH</name>
    <name evidence="4" type="ORF">AB0763_09075</name>
</gene>